<keyword evidence="7" id="KW-1185">Reference proteome</keyword>
<dbReference type="SUPFAM" id="SSF54060">
    <property type="entry name" value="His-Me finger endonucleases"/>
    <property type="match status" value="1"/>
</dbReference>
<feature type="domain" description="HNH nuclease" evidence="5">
    <location>
        <begin position="50"/>
        <end position="94"/>
    </location>
</feature>
<dbReference type="Gene3D" id="3.90.75.20">
    <property type="match status" value="1"/>
</dbReference>
<dbReference type="GO" id="GO:0003700">
    <property type="term" value="F:DNA-binding transcription factor activity"/>
    <property type="evidence" value="ECO:0007669"/>
    <property type="project" value="InterPro"/>
</dbReference>
<dbReference type="GO" id="GO:0003677">
    <property type="term" value="F:DNA binding"/>
    <property type="evidence" value="ECO:0007669"/>
    <property type="project" value="UniProtKB-KW"/>
</dbReference>
<evidence type="ECO:0000313" key="6">
    <source>
        <dbReference type="EMBL" id="QAY00283.1"/>
    </source>
</evidence>
<dbReference type="InterPro" id="IPR044925">
    <property type="entry name" value="His-Me_finger_sf"/>
</dbReference>
<dbReference type="Pfam" id="PF00847">
    <property type="entry name" value="AP2"/>
    <property type="match status" value="1"/>
</dbReference>
<evidence type="ECO:0000256" key="2">
    <source>
        <dbReference type="ARBA" id="ARBA00023125"/>
    </source>
</evidence>
<evidence type="ECO:0000313" key="7">
    <source>
        <dbReference type="Proteomes" id="UP000290190"/>
    </source>
</evidence>
<dbReference type="Pfam" id="PF13392">
    <property type="entry name" value="HNH_3"/>
    <property type="match status" value="1"/>
</dbReference>
<gene>
    <name evidence="6" type="ORF">Seszw_73</name>
</gene>
<sequence length="166" mass="19065">MTQEELKNILNYNSETGKFSWVYTKWKKSNRVGSKKANGYMRVGIGGKVYYQHRLAWLYITGEMPDSEIDHINGIRDDNRWCNLRLATRSQNEMNTALSSVNTSGVKGVSWDKRNKKWCATIKINGRTIWLGRHSSIESAKAAIERARGHIHGEFACDGIRQEKQD</sequence>
<dbReference type="InterPro" id="IPR003615">
    <property type="entry name" value="HNH_nuc"/>
</dbReference>
<keyword evidence="1" id="KW-0805">Transcription regulation</keyword>
<evidence type="ECO:0000256" key="1">
    <source>
        <dbReference type="ARBA" id="ARBA00023015"/>
    </source>
</evidence>
<dbReference type="Proteomes" id="UP000290190">
    <property type="component" value="Segment"/>
</dbReference>
<dbReference type="EMBL" id="MH791410">
    <property type="protein sequence ID" value="QAY00283.1"/>
    <property type="molecule type" value="Genomic_DNA"/>
</dbReference>
<dbReference type="SUPFAM" id="SSF54171">
    <property type="entry name" value="DNA-binding domain"/>
    <property type="match status" value="1"/>
</dbReference>
<feature type="domain" description="AP2/ERF" evidence="4">
    <location>
        <begin position="104"/>
        <end position="145"/>
    </location>
</feature>
<keyword evidence="2" id="KW-0238">DNA-binding</keyword>
<evidence type="ECO:0000256" key="3">
    <source>
        <dbReference type="ARBA" id="ARBA00023163"/>
    </source>
</evidence>
<reference evidence="6 7" key="1">
    <citation type="submission" date="2018-08" db="EMBL/GenBank/DDBJ databases">
        <title>SESzw_1, Complete genome sequences of 3 novel enterobacteria, Pakpunavirus like phages.</title>
        <authorList>
            <person name="Yuan S."/>
            <person name="Ma Y."/>
            <person name="Liu Q."/>
        </authorList>
    </citation>
    <scope>NUCLEOTIDE SEQUENCE [LARGE SCALE GENOMIC DNA]</scope>
</reference>
<evidence type="ECO:0000259" key="4">
    <source>
        <dbReference type="Pfam" id="PF00847"/>
    </source>
</evidence>
<dbReference type="InterPro" id="IPR001471">
    <property type="entry name" value="AP2/ERF_dom"/>
</dbReference>
<evidence type="ECO:0000259" key="5">
    <source>
        <dbReference type="Pfam" id="PF13392"/>
    </source>
</evidence>
<protein>
    <submittedName>
        <fullName evidence="6">Pathogenesis-related transcriptional factor and ERF protein</fullName>
    </submittedName>
</protein>
<proteinExistence type="predicted"/>
<organism evidence="6 7">
    <name type="scientific">Salmonella phage Seszw_1</name>
    <dbReference type="NCBI Taxonomy" id="2479482"/>
    <lineage>
        <taxon>Viruses</taxon>
        <taxon>Duplodnaviria</taxon>
        <taxon>Heunggongvirae</taxon>
        <taxon>Uroviricota</taxon>
        <taxon>Caudoviricetes</taxon>
        <taxon>Skatevirus</taxon>
        <taxon>Skatevirus Seszw1</taxon>
    </lineage>
</organism>
<keyword evidence="3" id="KW-0804">Transcription</keyword>
<dbReference type="InterPro" id="IPR016177">
    <property type="entry name" value="DNA-bd_dom_sf"/>
</dbReference>
<name>A0A411BF79_9CAUD</name>
<accession>A0A411BF79</accession>
<dbReference type="Gene3D" id="1.20.5.2050">
    <property type="match status" value="1"/>
</dbReference>